<dbReference type="Proteomes" id="UP000886501">
    <property type="component" value="Unassembled WGS sequence"/>
</dbReference>
<comment type="caution">
    <text evidence="1">The sequence shown here is derived from an EMBL/GenBank/DDBJ whole genome shotgun (WGS) entry which is preliminary data.</text>
</comment>
<organism evidence="1 2">
    <name type="scientific">Thelephora ganbajun</name>
    <name type="common">Ganba fungus</name>
    <dbReference type="NCBI Taxonomy" id="370292"/>
    <lineage>
        <taxon>Eukaryota</taxon>
        <taxon>Fungi</taxon>
        <taxon>Dikarya</taxon>
        <taxon>Basidiomycota</taxon>
        <taxon>Agaricomycotina</taxon>
        <taxon>Agaricomycetes</taxon>
        <taxon>Thelephorales</taxon>
        <taxon>Thelephoraceae</taxon>
        <taxon>Thelephora</taxon>
    </lineage>
</organism>
<dbReference type="EMBL" id="MU118054">
    <property type="protein sequence ID" value="KAF9646604.1"/>
    <property type="molecule type" value="Genomic_DNA"/>
</dbReference>
<name>A0ACB6ZAU8_THEGA</name>
<evidence type="ECO:0000313" key="2">
    <source>
        <dbReference type="Proteomes" id="UP000886501"/>
    </source>
</evidence>
<proteinExistence type="predicted"/>
<gene>
    <name evidence="1" type="ORF">BDM02DRAFT_3118436</name>
</gene>
<reference evidence="1" key="1">
    <citation type="submission" date="2019-10" db="EMBL/GenBank/DDBJ databases">
        <authorList>
            <consortium name="DOE Joint Genome Institute"/>
            <person name="Kuo A."/>
            <person name="Miyauchi S."/>
            <person name="Kiss E."/>
            <person name="Drula E."/>
            <person name="Kohler A."/>
            <person name="Sanchez-Garcia M."/>
            <person name="Andreopoulos B."/>
            <person name="Barry K.W."/>
            <person name="Bonito G."/>
            <person name="Buee M."/>
            <person name="Carver A."/>
            <person name="Chen C."/>
            <person name="Cichocki N."/>
            <person name="Clum A."/>
            <person name="Culley D."/>
            <person name="Crous P.W."/>
            <person name="Fauchery L."/>
            <person name="Girlanda M."/>
            <person name="Hayes R."/>
            <person name="Keri Z."/>
            <person name="Labutti K."/>
            <person name="Lipzen A."/>
            <person name="Lombard V."/>
            <person name="Magnuson J."/>
            <person name="Maillard F."/>
            <person name="Morin E."/>
            <person name="Murat C."/>
            <person name="Nolan M."/>
            <person name="Ohm R."/>
            <person name="Pangilinan J."/>
            <person name="Pereira M."/>
            <person name="Perotto S."/>
            <person name="Peter M."/>
            <person name="Riley R."/>
            <person name="Sitrit Y."/>
            <person name="Stielow B."/>
            <person name="Szollosi G."/>
            <person name="Zifcakova L."/>
            <person name="Stursova M."/>
            <person name="Spatafora J.W."/>
            <person name="Tedersoo L."/>
            <person name="Vaario L.-M."/>
            <person name="Yamada A."/>
            <person name="Yan M."/>
            <person name="Wang P."/>
            <person name="Xu J."/>
            <person name="Bruns T."/>
            <person name="Baldrian P."/>
            <person name="Vilgalys R."/>
            <person name="Henrissat B."/>
            <person name="Grigoriev I.V."/>
            <person name="Hibbett D."/>
            <person name="Nagy L.G."/>
            <person name="Martin F.M."/>
        </authorList>
    </citation>
    <scope>NUCLEOTIDE SEQUENCE</scope>
    <source>
        <strain evidence="1">P2</strain>
    </source>
</reference>
<sequence>MILSCLSLLVLLVSILQPVAAWFRLPCTTPVTEGRTDWISDPGRLPSQHVHTVQGGINFLPNTTYDILRQSTCTSCVAKEDLSNYWYPKLYFRDPKTGKLEQVPDGGLTVYYLFRGVDDKKNGGSGLKAFPNGLKMLTGDPLRRNREWERGNRSTQAALSEDAVEWLCRGTDIRSLNTAGGFPTIKCPQGLRAGLHFQSCWDGMNLDSPDHKSHVAYLSDLDNGKCPKTHPIPMPHLFFETFWATDKFDDRWEEKDGWPFVWSTGDTTGYGFHGDFGSGWDQELLQHVIDDCDSTPDQLNGVINACPLLTIQEIPEAQKCKTPILYSEDMVGPLGNLPGDNPIWPFTPQTPDHQL</sequence>
<keyword evidence="2" id="KW-1185">Reference proteome</keyword>
<accession>A0ACB6ZAU8</accession>
<evidence type="ECO:0000313" key="1">
    <source>
        <dbReference type="EMBL" id="KAF9646604.1"/>
    </source>
</evidence>
<protein>
    <submittedName>
        <fullName evidence="1">Uncharacterized protein</fullName>
    </submittedName>
</protein>
<reference evidence="1" key="2">
    <citation type="journal article" date="2020" name="Nat. Commun.">
        <title>Large-scale genome sequencing of mycorrhizal fungi provides insights into the early evolution of symbiotic traits.</title>
        <authorList>
            <person name="Miyauchi S."/>
            <person name="Kiss E."/>
            <person name="Kuo A."/>
            <person name="Drula E."/>
            <person name="Kohler A."/>
            <person name="Sanchez-Garcia M."/>
            <person name="Morin E."/>
            <person name="Andreopoulos B."/>
            <person name="Barry K.W."/>
            <person name="Bonito G."/>
            <person name="Buee M."/>
            <person name="Carver A."/>
            <person name="Chen C."/>
            <person name="Cichocki N."/>
            <person name="Clum A."/>
            <person name="Culley D."/>
            <person name="Crous P.W."/>
            <person name="Fauchery L."/>
            <person name="Girlanda M."/>
            <person name="Hayes R.D."/>
            <person name="Keri Z."/>
            <person name="LaButti K."/>
            <person name="Lipzen A."/>
            <person name="Lombard V."/>
            <person name="Magnuson J."/>
            <person name="Maillard F."/>
            <person name="Murat C."/>
            <person name="Nolan M."/>
            <person name="Ohm R.A."/>
            <person name="Pangilinan J."/>
            <person name="Pereira M.F."/>
            <person name="Perotto S."/>
            <person name="Peter M."/>
            <person name="Pfister S."/>
            <person name="Riley R."/>
            <person name="Sitrit Y."/>
            <person name="Stielow J.B."/>
            <person name="Szollosi G."/>
            <person name="Zifcakova L."/>
            <person name="Stursova M."/>
            <person name="Spatafora J.W."/>
            <person name="Tedersoo L."/>
            <person name="Vaario L.M."/>
            <person name="Yamada A."/>
            <person name="Yan M."/>
            <person name="Wang P."/>
            <person name="Xu J."/>
            <person name="Bruns T."/>
            <person name="Baldrian P."/>
            <person name="Vilgalys R."/>
            <person name="Dunand C."/>
            <person name="Henrissat B."/>
            <person name="Grigoriev I.V."/>
            <person name="Hibbett D."/>
            <person name="Nagy L.G."/>
            <person name="Martin F.M."/>
        </authorList>
    </citation>
    <scope>NUCLEOTIDE SEQUENCE</scope>
    <source>
        <strain evidence="1">P2</strain>
    </source>
</reference>